<evidence type="ECO:0000313" key="2">
    <source>
        <dbReference type="Proteomes" id="UP001149303"/>
    </source>
</evidence>
<evidence type="ECO:0000313" key="1">
    <source>
        <dbReference type="EMBL" id="MDE1208072.1"/>
    </source>
</evidence>
<reference evidence="1" key="1">
    <citation type="submission" date="2021-09" db="EMBL/GenBank/DDBJ databases">
        <authorList>
            <person name="Smyrli M."/>
        </authorList>
    </citation>
    <scope>NUCLEOTIDE SEQUENCE</scope>
    <source>
        <strain evidence="1">LAR25</strain>
    </source>
</reference>
<sequence>MLLFSFIALLSFIYVFSISKTLDYKKKLSDLLQEKEKINNSTIELKLLKEKSIYLDSILKQENISVTNSFQQIILKKINEFKKENKIELIEFNTSINVLDNNTNAQLYPLIIKGNFNELLSLLNYIEQQGLGEIKNINFLKKKDYRTKKNFLLLKLYIKKIATKN</sequence>
<organism evidence="1 2">
    <name type="scientific">Tenacibaculum larymnensis</name>
    <dbReference type="NCBI Taxonomy" id="2878201"/>
    <lineage>
        <taxon>Bacteria</taxon>
        <taxon>Pseudomonadati</taxon>
        <taxon>Bacteroidota</taxon>
        <taxon>Flavobacteriia</taxon>
        <taxon>Flavobacteriales</taxon>
        <taxon>Flavobacteriaceae</taxon>
        <taxon>Tenacibaculum</taxon>
    </lineage>
</organism>
<name>A0A9X4EWN0_9FLAO</name>
<keyword evidence="2" id="KW-1185">Reference proteome</keyword>
<comment type="caution">
    <text evidence="1">The sequence shown here is derived from an EMBL/GenBank/DDBJ whole genome shotgun (WGS) entry which is preliminary data.</text>
</comment>
<dbReference type="RefSeq" id="WP_274641071.1">
    <property type="nucleotide sequence ID" value="NZ_JAIWJY010000011.1"/>
</dbReference>
<dbReference type="AlphaFoldDB" id="A0A9X4EWN0"/>
<protein>
    <submittedName>
        <fullName evidence="1">Uncharacterized protein</fullName>
    </submittedName>
</protein>
<dbReference type="Proteomes" id="UP001149303">
    <property type="component" value="Unassembled WGS sequence"/>
</dbReference>
<accession>A0A9X4EWN0</accession>
<dbReference type="EMBL" id="JAIWJY010000011">
    <property type="protein sequence ID" value="MDE1208072.1"/>
    <property type="molecule type" value="Genomic_DNA"/>
</dbReference>
<proteinExistence type="predicted"/>
<gene>
    <name evidence="1" type="ORF">LCI24_14820</name>
</gene>